<feature type="compositionally biased region" description="Polar residues" evidence="2">
    <location>
        <begin position="910"/>
        <end position="919"/>
    </location>
</feature>
<evidence type="ECO:0000313" key="3">
    <source>
        <dbReference type="EMBL" id="EYU32818.1"/>
    </source>
</evidence>
<feature type="region of interest" description="Disordered" evidence="2">
    <location>
        <begin position="851"/>
        <end position="870"/>
    </location>
</feature>
<feature type="compositionally biased region" description="Low complexity" evidence="2">
    <location>
        <begin position="774"/>
        <end position="789"/>
    </location>
</feature>
<feature type="region of interest" description="Disordered" evidence="2">
    <location>
        <begin position="136"/>
        <end position="161"/>
    </location>
</feature>
<feature type="compositionally biased region" description="Basic and acidic residues" evidence="2">
    <location>
        <begin position="429"/>
        <end position="442"/>
    </location>
</feature>
<evidence type="ECO:0000313" key="4">
    <source>
        <dbReference type="Proteomes" id="UP000030748"/>
    </source>
</evidence>
<feature type="region of interest" description="Disordered" evidence="2">
    <location>
        <begin position="1"/>
        <end position="24"/>
    </location>
</feature>
<name>A0A022QZP8_ERYGU</name>
<sequence length="1176" mass="122612">MRSQGHTATGNWGHKPLVESQTVKGDEPEKALLAVPNQDINAGNQSARTGLFSGKVVGDISNQVRSNPLLSSSNVEQLGKAPPASSPSMWSSAGSNARVDASKTSDGKSLSLFSGKVDNSDKIPLQYARVALRDPADLKEKARPSTTFISSGQTTSTSQGNKNLLSAYPGLQVPPMESVVSGKSFMSEFKKELNAASTPTGLPYSVQNSSKQFGNVEEMAKKLDNLLEGIVGKGGFREASITSQANSVKELEDGIWALSDRCRVWKGLVNEQSREVQLLLDKTVQVLVRKVYVEGIFKQATDSRYWELWNRQKLSSELELKRRRILELNQELTNKLIELERHFNSLEFNKFGENEGAQRNRKLLQNRQGHSRQIQSLHSLHNTMHAQLAAAEQLSGCLSKQMAALSIESSGKQDIKKQLFDSIGLSYADDSKKSPARNRDFDTPATKGHLITSGSVAAQTRSRNQPSFAKSVEPETARRRRESLDHSWASFDPPKTTVKRMLKEDHEKGSADRSSLNIDKHYFSPQSQKKPEVARSALLNISRALLNGSKGTAELPSEQFHTSPLTSSYQRTGGFLDHGVQVSSTKTISALPQPSLFEKRVAQSTETGAFKLIDEKSKSNSPFTGRNSSFASNESKFIQQSDTKIPSITKQLPGQSLTSPFDSSQSPVFTKSATWDQKNTRTVSETPRFDFKIPVDPPSAFSSGPNVSEKGLFAESSEKPGQPNDGRSASAPLQTAFSSSSFVSKPISSTLLPAFPVSSGASAAAKLEVSQPRTSVPSTPSFTFTPPSSSREKDTKTDGISERQTSVDSTSDLKLATLSSSAFSGLSTTKSIGGFDFGSSSKSSSVVQTELTSATESHSPVAPSSEGNVSIAKNVISDSSHEEEMEEEAPETDSTAGFTLGNLGGFGLGSTPNSNTPKSNPFGVSVLSKDTTFAPSPYTTSPSSGELFRPASFNFQLPQSSESLQPTSAVNFPGGFSSGVPGQVSAGSVFGQPSNIGAGQQALGSVLGSFGQSRQIGAGLPGNNAAPASGFGSGFTGVSAGGFGGGFNNTAAAPSGGFGGGFNAAAAAPGGGFASLAAGGGGFASAGGGFAAAATAGGGFAAAATAGGGFGAAATAGGGFAAATTAGGGFAAAGAVSGGGFGGFGNQQSSGGGFSAFGGGSGAARPPSELFTQMRK</sequence>
<feature type="region of interest" description="Disordered" evidence="2">
    <location>
        <begin position="427"/>
        <end position="492"/>
    </location>
</feature>
<dbReference type="AlphaFoldDB" id="A0A022QZP8"/>
<dbReference type="Proteomes" id="UP000030748">
    <property type="component" value="Unassembled WGS sequence"/>
</dbReference>
<feature type="region of interest" description="Disordered" evidence="2">
    <location>
        <begin position="1155"/>
        <end position="1176"/>
    </location>
</feature>
<feature type="region of interest" description="Disordered" evidence="2">
    <location>
        <begin position="653"/>
        <end position="732"/>
    </location>
</feature>
<dbReference type="GO" id="GO:0017056">
    <property type="term" value="F:structural constituent of nuclear pore"/>
    <property type="evidence" value="ECO:0007669"/>
    <property type="project" value="InterPro"/>
</dbReference>
<protein>
    <submittedName>
        <fullName evidence="3">Uncharacterized protein</fullName>
    </submittedName>
</protein>
<organism evidence="3 4">
    <name type="scientific">Erythranthe guttata</name>
    <name type="common">Yellow monkey flower</name>
    <name type="synonym">Mimulus guttatus</name>
    <dbReference type="NCBI Taxonomy" id="4155"/>
    <lineage>
        <taxon>Eukaryota</taxon>
        <taxon>Viridiplantae</taxon>
        <taxon>Streptophyta</taxon>
        <taxon>Embryophyta</taxon>
        <taxon>Tracheophyta</taxon>
        <taxon>Spermatophyta</taxon>
        <taxon>Magnoliopsida</taxon>
        <taxon>eudicotyledons</taxon>
        <taxon>Gunneridae</taxon>
        <taxon>Pentapetalae</taxon>
        <taxon>asterids</taxon>
        <taxon>lamiids</taxon>
        <taxon>Lamiales</taxon>
        <taxon>Phrymaceae</taxon>
        <taxon>Erythranthe</taxon>
    </lineage>
</organism>
<gene>
    <name evidence="3" type="ORF">MIMGU_mgv1a000408mg</name>
</gene>
<accession>A0A022QZP8</accession>
<feature type="compositionally biased region" description="Basic and acidic residues" evidence="2">
    <location>
        <begin position="790"/>
        <end position="801"/>
    </location>
</feature>
<proteinExistence type="predicted"/>
<feature type="compositionally biased region" description="Polar residues" evidence="2">
    <location>
        <begin position="66"/>
        <end position="76"/>
    </location>
</feature>
<reference evidence="3 4" key="1">
    <citation type="journal article" date="2013" name="Proc. Natl. Acad. Sci. U.S.A.">
        <title>Fine-scale variation in meiotic recombination in Mimulus inferred from population shotgun sequencing.</title>
        <authorList>
            <person name="Hellsten U."/>
            <person name="Wright K.M."/>
            <person name="Jenkins J."/>
            <person name="Shu S."/>
            <person name="Yuan Y."/>
            <person name="Wessler S.R."/>
            <person name="Schmutz J."/>
            <person name="Willis J.H."/>
            <person name="Rokhsar D.S."/>
        </authorList>
    </citation>
    <scope>NUCLEOTIDE SEQUENCE [LARGE SCALE GENOMIC DNA]</scope>
    <source>
        <strain evidence="4">cv. DUN x IM62</strain>
    </source>
</reference>
<dbReference type="EMBL" id="KI630827">
    <property type="protein sequence ID" value="EYU32818.1"/>
    <property type="molecule type" value="Genomic_DNA"/>
</dbReference>
<dbReference type="InterPro" id="IPR044694">
    <property type="entry name" value="NUP214"/>
</dbReference>
<feature type="region of interest" description="Disordered" evidence="2">
    <location>
        <begin position="877"/>
        <end position="923"/>
    </location>
</feature>
<feature type="compositionally biased region" description="Basic and acidic residues" evidence="2">
    <location>
        <begin position="472"/>
        <end position="485"/>
    </location>
</feature>
<feature type="region of interest" description="Disordered" evidence="2">
    <location>
        <begin position="617"/>
        <end position="637"/>
    </location>
</feature>
<feature type="compositionally biased region" description="Acidic residues" evidence="2">
    <location>
        <begin position="881"/>
        <end position="891"/>
    </location>
</feature>
<feature type="region of interest" description="Disordered" evidence="2">
    <location>
        <begin position="769"/>
        <end position="810"/>
    </location>
</feature>
<feature type="compositionally biased region" description="Polar residues" evidence="2">
    <location>
        <begin position="619"/>
        <end position="637"/>
    </location>
</feature>
<evidence type="ECO:0000256" key="2">
    <source>
        <dbReference type="SAM" id="MobiDB-lite"/>
    </source>
</evidence>
<evidence type="ECO:0000256" key="1">
    <source>
        <dbReference type="SAM" id="Coils"/>
    </source>
</evidence>
<feature type="compositionally biased region" description="Polar residues" evidence="2">
    <location>
        <begin position="452"/>
        <end position="468"/>
    </location>
</feature>
<dbReference type="GO" id="GO:0006405">
    <property type="term" value="P:RNA export from nucleus"/>
    <property type="evidence" value="ECO:0007669"/>
    <property type="project" value="InterPro"/>
</dbReference>
<feature type="coiled-coil region" evidence="1">
    <location>
        <begin position="311"/>
        <end position="349"/>
    </location>
</feature>
<feature type="compositionally biased region" description="Polar residues" evidence="2">
    <location>
        <begin position="1"/>
        <end position="10"/>
    </location>
</feature>
<feature type="compositionally biased region" description="Low complexity" evidence="2">
    <location>
        <begin position="145"/>
        <end position="160"/>
    </location>
</feature>
<dbReference type="PANTHER" id="PTHR34418:SF3">
    <property type="entry name" value="NUCLEAR PORE COMPLEX PROTEIN NUP214"/>
    <property type="match status" value="1"/>
</dbReference>
<keyword evidence="4" id="KW-1185">Reference proteome</keyword>
<dbReference type="eggNOG" id="ENOG502QSI5">
    <property type="taxonomic scope" value="Eukaryota"/>
</dbReference>
<feature type="compositionally biased region" description="Low complexity" evidence="2">
    <location>
        <begin position="81"/>
        <end position="95"/>
    </location>
</feature>
<keyword evidence="1" id="KW-0175">Coiled coil</keyword>
<dbReference type="STRING" id="4155.A0A022QZP8"/>
<feature type="region of interest" description="Disordered" evidence="2">
    <location>
        <begin position="66"/>
        <end position="115"/>
    </location>
</feature>
<feature type="compositionally biased region" description="Polar residues" evidence="2">
    <location>
        <begin position="653"/>
        <end position="685"/>
    </location>
</feature>
<dbReference type="PANTHER" id="PTHR34418">
    <property type="entry name" value="NUCLEAR PORE COMPLEX PROTEIN NUP214 ISOFORM X1"/>
    <property type="match status" value="1"/>
</dbReference>